<dbReference type="Proteomes" id="UP000596192">
    <property type="component" value="Plasmid unnamed1"/>
</dbReference>
<protein>
    <submittedName>
        <fullName evidence="1">Uncharacterized protein</fullName>
    </submittedName>
</protein>
<reference evidence="1 2" key="1">
    <citation type="submission" date="2020-12" db="EMBL/GenBank/DDBJ databases">
        <title>Genomic Analysis and Response surface optimization of nitrogen-fixing conditions for A. chroococcum strain HR1, Isolation from rhizosphere soil.</title>
        <authorList>
            <person name="Li J."/>
            <person name="Yang H."/>
            <person name="Liu H."/>
            <person name="Wang C."/>
            <person name="Tian Y."/>
            <person name="Lu X.Y."/>
        </authorList>
    </citation>
    <scope>NUCLEOTIDE SEQUENCE [LARGE SCALE GENOMIC DNA]</scope>
    <source>
        <strain evidence="1 2">HR1</strain>
        <plasmid evidence="1 2">unnamed1</plasmid>
    </source>
</reference>
<dbReference type="AlphaFoldDB" id="A0AAP9YGS2"/>
<evidence type="ECO:0000313" key="1">
    <source>
        <dbReference type="EMBL" id="QQE91052.1"/>
    </source>
</evidence>
<organism evidence="1 2">
    <name type="scientific">Azotobacter chroococcum</name>
    <dbReference type="NCBI Taxonomy" id="353"/>
    <lineage>
        <taxon>Bacteria</taxon>
        <taxon>Pseudomonadati</taxon>
        <taxon>Pseudomonadota</taxon>
        <taxon>Gammaproteobacteria</taxon>
        <taxon>Pseudomonadales</taxon>
        <taxon>Pseudomonadaceae</taxon>
        <taxon>Azotobacter</taxon>
    </lineage>
</organism>
<proteinExistence type="predicted"/>
<dbReference type="RefSeq" id="WP_198868138.1">
    <property type="nucleotide sequence ID" value="NZ_CP066311.1"/>
</dbReference>
<sequence length="159" mass="17911">MNPNQLHTYLKLYSLAGPVLESLKDPTADAFIWKCQRKAVAMLVDLGTEITVADGALSFAGYVCKLLAPYRVEAENICWIYRDAQQQWGSFELCDRAVVFGQVPRQSQYGAIDFALDFLGHKGTAPLDLVEFTRRTREQRLADAIQHWHRAMSLMGSVS</sequence>
<dbReference type="EMBL" id="CP066311">
    <property type="protein sequence ID" value="QQE91052.1"/>
    <property type="molecule type" value="Genomic_DNA"/>
</dbReference>
<gene>
    <name evidence="1" type="ORF">GKQ51_22830</name>
</gene>
<keyword evidence="1" id="KW-0614">Plasmid</keyword>
<geneLocation type="plasmid" evidence="1 2">
    <name>unnamed1</name>
</geneLocation>
<evidence type="ECO:0000313" key="2">
    <source>
        <dbReference type="Proteomes" id="UP000596192"/>
    </source>
</evidence>
<accession>A0AAP9YGS2</accession>
<name>A0AAP9YGS2_9GAMM</name>